<evidence type="ECO:0000313" key="1">
    <source>
        <dbReference type="EMBL" id="MCC0099998.1"/>
    </source>
</evidence>
<dbReference type="RefSeq" id="WP_229343150.1">
    <property type="nucleotide sequence ID" value="NZ_JAINUL010000001.1"/>
</dbReference>
<dbReference type="Proteomes" id="UP001520654">
    <property type="component" value="Unassembled WGS sequence"/>
</dbReference>
<protein>
    <submittedName>
        <fullName evidence="1">Uncharacterized protein</fullName>
    </submittedName>
</protein>
<dbReference type="EMBL" id="JAINUL010000001">
    <property type="protein sequence ID" value="MCC0099998.1"/>
    <property type="molecule type" value="Genomic_DNA"/>
</dbReference>
<evidence type="ECO:0000313" key="2">
    <source>
        <dbReference type="Proteomes" id="UP001520654"/>
    </source>
</evidence>
<proteinExistence type="predicted"/>
<name>A0ABS8EGD8_9ACTN</name>
<reference evidence="1 2" key="1">
    <citation type="submission" date="2021-08" db="EMBL/GenBank/DDBJ databases">
        <title>Genomic Architecture of Streptomyces flavotricini NGL1 and Streptomyces erythrochromogenes HMS4 With Differential Plant Beneficial attributes and laccase production capabilities.</title>
        <authorList>
            <person name="Salwan R."/>
            <person name="Kaur R."/>
            <person name="Sharma V."/>
        </authorList>
    </citation>
    <scope>NUCLEOTIDE SEQUENCE [LARGE SCALE GENOMIC DNA]</scope>
    <source>
        <strain evidence="1 2">NGL1</strain>
    </source>
</reference>
<organism evidence="1 2">
    <name type="scientific">Streptomyces flavotricini</name>
    <dbReference type="NCBI Taxonomy" id="66888"/>
    <lineage>
        <taxon>Bacteria</taxon>
        <taxon>Bacillati</taxon>
        <taxon>Actinomycetota</taxon>
        <taxon>Actinomycetes</taxon>
        <taxon>Kitasatosporales</taxon>
        <taxon>Streptomycetaceae</taxon>
        <taxon>Streptomyces</taxon>
    </lineage>
</organism>
<keyword evidence="2" id="KW-1185">Reference proteome</keyword>
<accession>A0ABS8EGD8</accession>
<sequence length="198" mass="22185">MESALAYFEENGWPASTTIPSVLVKRRLVERHRLPDDADIRVTRLRVTDGLAPEVEVFLFPRRSPGYTDDVGAQERVHGFENHVGLFMDRPDERALTRLADRLETSGRMVYEGSAHNPHENTTMLYFAPSAAVAMSRRRFPRWELQCAGDLTACADRRRVRTEAVCSAYAALKANHVDGGLIRSAPARRPVPVAAREG</sequence>
<gene>
    <name evidence="1" type="ORF">K7B10_35495</name>
</gene>
<comment type="caution">
    <text evidence="1">The sequence shown here is derived from an EMBL/GenBank/DDBJ whole genome shotgun (WGS) entry which is preliminary data.</text>
</comment>